<reference evidence="2 3" key="1">
    <citation type="submission" date="2015-06" db="EMBL/GenBank/DDBJ databases">
        <title>Draft genome of the ant-associated black yeast Phialophora attae CBS 131958.</title>
        <authorList>
            <person name="Moreno L.F."/>
            <person name="Stielow B.J."/>
            <person name="de Hoog S."/>
            <person name="Vicente V.A."/>
            <person name="Weiss V.A."/>
            <person name="de Vries M."/>
            <person name="Cruz L.M."/>
            <person name="Souza E.M."/>
        </authorList>
    </citation>
    <scope>NUCLEOTIDE SEQUENCE [LARGE SCALE GENOMIC DNA]</scope>
    <source>
        <strain evidence="2 3">CBS 131958</strain>
    </source>
</reference>
<keyword evidence="3" id="KW-1185">Reference proteome</keyword>
<evidence type="ECO:0000256" key="1">
    <source>
        <dbReference type="SAM" id="MobiDB-lite"/>
    </source>
</evidence>
<organism evidence="2 3">
    <name type="scientific">Cyphellophora attinorum</name>
    <dbReference type="NCBI Taxonomy" id="1664694"/>
    <lineage>
        <taxon>Eukaryota</taxon>
        <taxon>Fungi</taxon>
        <taxon>Dikarya</taxon>
        <taxon>Ascomycota</taxon>
        <taxon>Pezizomycotina</taxon>
        <taxon>Eurotiomycetes</taxon>
        <taxon>Chaetothyriomycetidae</taxon>
        <taxon>Chaetothyriales</taxon>
        <taxon>Cyphellophoraceae</taxon>
        <taxon>Cyphellophora</taxon>
    </lineage>
</organism>
<feature type="region of interest" description="Disordered" evidence="1">
    <location>
        <begin position="180"/>
        <end position="212"/>
    </location>
</feature>
<comment type="caution">
    <text evidence="2">The sequence shown here is derived from an EMBL/GenBank/DDBJ whole genome shotgun (WGS) entry which is preliminary data.</text>
</comment>
<accession>A0A0N1HWA7</accession>
<evidence type="ECO:0000313" key="2">
    <source>
        <dbReference type="EMBL" id="KPI44400.1"/>
    </source>
</evidence>
<proteinExistence type="predicted"/>
<dbReference type="GeneID" id="28741051"/>
<dbReference type="RefSeq" id="XP_018004363.1">
    <property type="nucleotide sequence ID" value="XM_018149171.1"/>
</dbReference>
<dbReference type="VEuPathDB" id="FungiDB:AB675_8702"/>
<gene>
    <name evidence="2" type="ORF">AB675_8702</name>
</gene>
<feature type="compositionally biased region" description="Acidic residues" evidence="1">
    <location>
        <begin position="197"/>
        <end position="210"/>
    </location>
</feature>
<sequence length="303" mass="33206">MAPQNRVWAPLNMWYACRTPNCTIFGAERGEAIRHCKDAHGIPGRTVKPEQKVELKSDAEIRQMVGDAYFEDRDAKRTIARNLRLAAQAAQQAQPAVPTATRSPPAPSSSSATPSSVPKIPDVSPLSTEDYTEDNSKDNSGDNITDGIENDGQSDSIDDGAAWCFDRYFGPGHYLGRPHHFNDNHGLDDDGEARNDAEEDENEGEGEDGDVVMFASEPPYHMLEEDREPESTSVEMQVEEGSLTNRGPQRVDPQPVPTFLGLPDEVRANITEINVLRETHSGLGAADLDAAITLVETPRSLIR</sequence>
<feature type="region of interest" description="Disordered" evidence="1">
    <location>
        <begin position="225"/>
        <end position="256"/>
    </location>
</feature>
<protein>
    <submittedName>
        <fullName evidence="2">Uncharacterized protein</fullName>
    </submittedName>
</protein>
<name>A0A0N1HWA7_9EURO</name>
<feature type="region of interest" description="Disordered" evidence="1">
    <location>
        <begin position="90"/>
        <end position="155"/>
    </location>
</feature>
<dbReference type="Proteomes" id="UP000038010">
    <property type="component" value="Unassembled WGS sequence"/>
</dbReference>
<dbReference type="PROSITE" id="PS51257">
    <property type="entry name" value="PROKAR_LIPOPROTEIN"/>
    <property type="match status" value="1"/>
</dbReference>
<evidence type="ECO:0000313" key="3">
    <source>
        <dbReference type="Proteomes" id="UP000038010"/>
    </source>
</evidence>
<dbReference type="AlphaFoldDB" id="A0A0N1HWA7"/>
<feature type="compositionally biased region" description="Low complexity" evidence="1">
    <location>
        <begin position="90"/>
        <end position="118"/>
    </location>
</feature>
<dbReference type="EMBL" id="LFJN01000003">
    <property type="protein sequence ID" value="KPI44400.1"/>
    <property type="molecule type" value="Genomic_DNA"/>
</dbReference>
<feature type="compositionally biased region" description="Basic and acidic residues" evidence="1">
    <location>
        <begin position="180"/>
        <end position="196"/>
    </location>
</feature>